<dbReference type="Gene3D" id="3.40.50.410">
    <property type="entry name" value="von Willebrand factor, type A domain"/>
    <property type="match status" value="1"/>
</dbReference>
<name>A0A839F4F0_9GAMM</name>
<organism evidence="2 3">
    <name type="scientific">Dokdonella fugitiva</name>
    <dbReference type="NCBI Taxonomy" id="328517"/>
    <lineage>
        <taxon>Bacteria</taxon>
        <taxon>Pseudomonadati</taxon>
        <taxon>Pseudomonadota</taxon>
        <taxon>Gammaproteobacteria</taxon>
        <taxon>Lysobacterales</taxon>
        <taxon>Rhodanobacteraceae</taxon>
        <taxon>Dokdonella</taxon>
    </lineage>
</organism>
<dbReference type="Proteomes" id="UP000550401">
    <property type="component" value="Unassembled WGS sequence"/>
</dbReference>
<protein>
    <submittedName>
        <fullName evidence="2">Uncharacterized protein (DUF58 family)</fullName>
    </submittedName>
</protein>
<sequence>MTLQALVPVDVRARLRDLRLALRSHAGGDGLGQHTSRSRGAGLEFAQYRAYEPGDEPRRIDWKLYARSDRYFVREAERDSPLTAWIVVDATASMRHADRAAPARGKLDAAKTLAACVIELALRQGDRFGLVVLGGDAPRVVPAGAGARQRDRCVLELVQCRPGGAWPAEAAVRPLWERIAPSSLVVLLSDFFDDAAAVLAERLASARRDVASVQLLGADERDFPFRGGHRFVDPESSAERRVEAERVRADFLERFGAARAQLARRFVANGIRHAEYLLDQPADLPLRRLFGAQASSGANGEGAT</sequence>
<accession>A0A839F4F0</accession>
<dbReference type="AlphaFoldDB" id="A0A839F4F0"/>
<dbReference type="InterPro" id="IPR036465">
    <property type="entry name" value="vWFA_dom_sf"/>
</dbReference>
<keyword evidence="3" id="KW-1185">Reference proteome</keyword>
<comment type="caution">
    <text evidence="2">The sequence shown here is derived from an EMBL/GenBank/DDBJ whole genome shotgun (WGS) entry which is preliminary data.</text>
</comment>
<dbReference type="RefSeq" id="WP_428993615.1">
    <property type="nucleotide sequence ID" value="NZ_JACGXL010000002.1"/>
</dbReference>
<evidence type="ECO:0000259" key="1">
    <source>
        <dbReference type="Pfam" id="PF01882"/>
    </source>
</evidence>
<dbReference type="PANTHER" id="PTHR33608:SF7">
    <property type="entry name" value="DUF58 DOMAIN-CONTAINING PROTEIN"/>
    <property type="match status" value="1"/>
</dbReference>
<dbReference type="PANTHER" id="PTHR33608">
    <property type="entry name" value="BLL2464 PROTEIN"/>
    <property type="match status" value="1"/>
</dbReference>
<evidence type="ECO:0000313" key="2">
    <source>
        <dbReference type="EMBL" id="MBA8887081.1"/>
    </source>
</evidence>
<dbReference type="InterPro" id="IPR002881">
    <property type="entry name" value="DUF58"/>
</dbReference>
<feature type="domain" description="DUF58" evidence="1">
    <location>
        <begin position="47"/>
        <end position="256"/>
    </location>
</feature>
<dbReference type="Pfam" id="PF01882">
    <property type="entry name" value="DUF58"/>
    <property type="match status" value="1"/>
</dbReference>
<evidence type="ECO:0000313" key="3">
    <source>
        <dbReference type="Proteomes" id="UP000550401"/>
    </source>
</evidence>
<dbReference type="EMBL" id="JACGXL010000002">
    <property type="protein sequence ID" value="MBA8887081.1"/>
    <property type="molecule type" value="Genomic_DNA"/>
</dbReference>
<proteinExistence type="predicted"/>
<dbReference type="SUPFAM" id="SSF53300">
    <property type="entry name" value="vWA-like"/>
    <property type="match status" value="1"/>
</dbReference>
<reference evidence="2 3" key="1">
    <citation type="submission" date="2020-07" db="EMBL/GenBank/DDBJ databases">
        <title>Genomic Encyclopedia of Type Strains, Phase IV (KMG-V): Genome sequencing to study the core and pangenomes of soil and plant-associated prokaryotes.</title>
        <authorList>
            <person name="Whitman W."/>
        </authorList>
    </citation>
    <scope>NUCLEOTIDE SEQUENCE [LARGE SCALE GENOMIC DNA]</scope>
    <source>
        <strain evidence="2 3">RH2WT43</strain>
    </source>
</reference>
<gene>
    <name evidence="2" type="ORF">FHW12_001295</name>
</gene>